<evidence type="ECO:0000313" key="2">
    <source>
        <dbReference type="Proteomes" id="UP000789901"/>
    </source>
</evidence>
<proteinExistence type="predicted"/>
<accession>A0ABN7WHR1</accession>
<comment type="caution">
    <text evidence="1">The sequence shown here is derived from an EMBL/GenBank/DDBJ whole genome shotgun (WGS) entry which is preliminary data.</text>
</comment>
<organism evidence="1 2">
    <name type="scientific">Gigaspora margarita</name>
    <dbReference type="NCBI Taxonomy" id="4874"/>
    <lineage>
        <taxon>Eukaryota</taxon>
        <taxon>Fungi</taxon>
        <taxon>Fungi incertae sedis</taxon>
        <taxon>Mucoromycota</taxon>
        <taxon>Glomeromycotina</taxon>
        <taxon>Glomeromycetes</taxon>
        <taxon>Diversisporales</taxon>
        <taxon>Gigasporaceae</taxon>
        <taxon>Gigaspora</taxon>
    </lineage>
</organism>
<evidence type="ECO:0000313" key="1">
    <source>
        <dbReference type="EMBL" id="CAG8832314.1"/>
    </source>
</evidence>
<gene>
    <name evidence="1" type="ORF">GMARGA_LOCUS30996</name>
</gene>
<name>A0ABN7WHR1_GIGMA</name>
<protein>
    <submittedName>
        <fullName evidence="1">32309_t:CDS:1</fullName>
    </submittedName>
</protein>
<dbReference type="Proteomes" id="UP000789901">
    <property type="component" value="Unassembled WGS sequence"/>
</dbReference>
<reference evidence="1 2" key="1">
    <citation type="submission" date="2021-06" db="EMBL/GenBank/DDBJ databases">
        <authorList>
            <person name="Kallberg Y."/>
            <person name="Tangrot J."/>
            <person name="Rosling A."/>
        </authorList>
    </citation>
    <scope>NUCLEOTIDE SEQUENCE [LARGE SCALE GENOMIC DNA]</scope>
    <source>
        <strain evidence="1 2">120-4 pot B 10/14</strain>
    </source>
</reference>
<dbReference type="EMBL" id="CAJVQB010045090">
    <property type="protein sequence ID" value="CAG8832314.1"/>
    <property type="molecule type" value="Genomic_DNA"/>
</dbReference>
<keyword evidence="2" id="KW-1185">Reference proteome</keyword>
<sequence>MELVNYDFALVRFEFNQGDAKLQDFTGLLVGGSIYGTYLWCKWGPFISQYDSETNLGYVYALMCGVFIKTNVSFSSNWDENRYLPEEKNRVKEKIEETFKENFKVL</sequence>